<feature type="compositionally biased region" description="Basic and acidic residues" evidence="1">
    <location>
        <begin position="335"/>
        <end position="344"/>
    </location>
</feature>
<evidence type="ECO:0000313" key="3">
    <source>
        <dbReference type="Proteomes" id="UP000001887"/>
    </source>
</evidence>
<keyword evidence="3" id="KW-1185">Reference proteome</keyword>
<dbReference type="InterPro" id="IPR023170">
    <property type="entry name" value="HhH_base_excis_C"/>
</dbReference>
<feature type="compositionally biased region" description="Basic and acidic residues" evidence="1">
    <location>
        <begin position="306"/>
        <end position="326"/>
    </location>
</feature>
<dbReference type="SUPFAM" id="SSF48150">
    <property type="entry name" value="DNA-glycosylase"/>
    <property type="match status" value="1"/>
</dbReference>
<reference evidence="2 3" key="1">
    <citation type="journal article" date="2009" name="Stand. Genomic Sci.">
        <title>Complete genome sequence of Pirellula staleyi type strain (ATCC 27377).</title>
        <authorList>
            <person name="Clum A."/>
            <person name="Tindall B.J."/>
            <person name="Sikorski J."/>
            <person name="Ivanova N."/>
            <person name="Mavrommatis K."/>
            <person name="Lucas S."/>
            <person name="Glavina del Rio T."/>
            <person name="Nolan M."/>
            <person name="Chen F."/>
            <person name="Tice H."/>
            <person name="Pitluck S."/>
            <person name="Cheng J.F."/>
            <person name="Chertkov O."/>
            <person name="Brettin T."/>
            <person name="Han C."/>
            <person name="Detter J.C."/>
            <person name="Kuske C."/>
            <person name="Bruce D."/>
            <person name="Goodwin L."/>
            <person name="Ovchinikova G."/>
            <person name="Pati A."/>
            <person name="Mikhailova N."/>
            <person name="Chen A."/>
            <person name="Palaniappan K."/>
            <person name="Land M."/>
            <person name="Hauser L."/>
            <person name="Chang Y.J."/>
            <person name="Jeffries C.D."/>
            <person name="Chain P."/>
            <person name="Rohde M."/>
            <person name="Goker M."/>
            <person name="Bristow J."/>
            <person name="Eisen J.A."/>
            <person name="Markowitz V."/>
            <person name="Hugenholtz P."/>
            <person name="Kyrpides N.C."/>
            <person name="Klenk H.P."/>
            <person name="Lapidus A."/>
        </authorList>
    </citation>
    <scope>NUCLEOTIDE SEQUENCE [LARGE SCALE GENOMIC DNA]</scope>
    <source>
        <strain evidence="3">ATCC 27377 / DSM 6068 / ICPB 4128</strain>
    </source>
</reference>
<organism evidence="2 3">
    <name type="scientific">Pirellula staleyi (strain ATCC 27377 / DSM 6068 / ICPB 4128)</name>
    <name type="common">Pirella staleyi</name>
    <dbReference type="NCBI Taxonomy" id="530564"/>
    <lineage>
        <taxon>Bacteria</taxon>
        <taxon>Pseudomonadati</taxon>
        <taxon>Planctomycetota</taxon>
        <taxon>Planctomycetia</taxon>
        <taxon>Pirellulales</taxon>
        <taxon>Pirellulaceae</taxon>
        <taxon>Pirellula</taxon>
    </lineage>
</organism>
<dbReference type="InterPro" id="IPR011257">
    <property type="entry name" value="DNA_glycosylase"/>
</dbReference>
<dbReference type="EMBL" id="CP001848">
    <property type="protein sequence ID" value="ADB19301.1"/>
    <property type="molecule type" value="Genomic_DNA"/>
</dbReference>
<feature type="region of interest" description="Disordered" evidence="1">
    <location>
        <begin position="246"/>
        <end position="355"/>
    </location>
</feature>
<dbReference type="HOGENOM" id="CLU_780434_0_0_0"/>
<dbReference type="Proteomes" id="UP000001887">
    <property type="component" value="Chromosome"/>
</dbReference>
<name>D2R7X0_PIRSD</name>
<dbReference type="OrthoDB" id="268440at2"/>
<feature type="compositionally biased region" description="Basic and acidic residues" evidence="1">
    <location>
        <begin position="272"/>
        <end position="295"/>
    </location>
</feature>
<evidence type="ECO:0000256" key="1">
    <source>
        <dbReference type="SAM" id="MobiDB-lite"/>
    </source>
</evidence>
<gene>
    <name evidence="2" type="ordered locus">Psta_4659</name>
</gene>
<dbReference type="Gene3D" id="1.10.1670.10">
    <property type="entry name" value="Helix-hairpin-Helix base-excision DNA repair enzymes (C-terminal)"/>
    <property type="match status" value="1"/>
</dbReference>
<dbReference type="AlphaFoldDB" id="D2R7X0"/>
<dbReference type="GO" id="GO:0003824">
    <property type="term" value="F:catalytic activity"/>
    <property type="evidence" value="ECO:0007669"/>
    <property type="project" value="InterPro"/>
</dbReference>
<proteinExistence type="predicted"/>
<dbReference type="Gene3D" id="1.10.340.30">
    <property type="entry name" value="Hypothetical protein, domain 2"/>
    <property type="match status" value="1"/>
</dbReference>
<dbReference type="GO" id="GO:0006281">
    <property type="term" value="P:DNA repair"/>
    <property type="evidence" value="ECO:0007669"/>
    <property type="project" value="InterPro"/>
</dbReference>
<dbReference type="KEGG" id="psl:Psta_4659"/>
<accession>D2R7X0</accession>
<evidence type="ECO:0000313" key="2">
    <source>
        <dbReference type="EMBL" id="ADB19301.1"/>
    </source>
</evidence>
<protein>
    <submittedName>
        <fullName evidence="2">Uncharacterized protein</fullName>
    </submittedName>
</protein>
<dbReference type="eggNOG" id="COG0177">
    <property type="taxonomic scope" value="Bacteria"/>
</dbReference>
<sequence length="355" mass="38173">MTSPNRAAILAKVHKVLKKYYKPIIVPTERTVLEHLLYACCLESARYEAADEAFAKLKELFFDWNEVRVTTVTELAEVMSGVADPQAAGNRIKKVLQSVFEANYSFDLEPLKKQNLGKAEKDLEKIAGSTGFVRAFVTQQALGGHAIPVTEEAVTLLYAVGVINDAEADKHQIPGMERAIPKNKGAEFGSLMHQLAADFKASPGSSKLRGILAEIDPDYKERLGKRVVRVEETNRAIEEAARLERLAPKPIVPPQMPNATAGKSGGKPGGKPSEKGGDKAAEKAAAKEPGPKDASKGAPKAPPKPAGKEPAKPVIKVDDKKGDKKPKPPAPKSDGAGKKSEPKQSNKGLTKKKPK</sequence>
<dbReference type="STRING" id="530564.Psta_4659"/>